<dbReference type="AlphaFoldDB" id="F2LUN3"/>
<dbReference type="STRING" id="760142.Hipma_1678"/>
<dbReference type="KEGG" id="hmr:Hipma_1678"/>
<evidence type="ECO:0000313" key="2">
    <source>
        <dbReference type="Proteomes" id="UP000008139"/>
    </source>
</evidence>
<keyword evidence="2" id="KW-1185">Reference proteome</keyword>
<organism evidence="1 2">
    <name type="scientific">Hippea maritima (strain ATCC 700847 / DSM 10411 / MH2)</name>
    <dbReference type="NCBI Taxonomy" id="760142"/>
    <lineage>
        <taxon>Bacteria</taxon>
        <taxon>Pseudomonadati</taxon>
        <taxon>Campylobacterota</taxon>
        <taxon>Desulfurellia</taxon>
        <taxon>Desulfurellales</taxon>
        <taxon>Hippeaceae</taxon>
        <taxon>Hippea</taxon>
    </lineage>
</organism>
<name>F2LUN3_HIPMA</name>
<gene>
    <name evidence="1" type="ordered locus">Hipma_1678</name>
</gene>
<evidence type="ECO:0000313" key="1">
    <source>
        <dbReference type="EMBL" id="AEA34623.1"/>
    </source>
</evidence>
<reference evidence="1 2" key="1">
    <citation type="journal article" date="2011" name="Stand. Genomic Sci.">
        <title>Complete genome sequence of the thermophilic sulfur-reducer Hippea maritima type strain (MH(2)).</title>
        <authorList>
            <person name="Huntemann M."/>
            <person name="Lu M."/>
            <person name="Nolan M."/>
            <person name="Lapidus A."/>
            <person name="Lucas S."/>
            <person name="Hammon N."/>
            <person name="Deshpande S."/>
            <person name="Cheng J.F."/>
            <person name="Tapia R."/>
            <person name="Han C."/>
            <person name="Goodwin L."/>
            <person name="Pitluck S."/>
            <person name="Liolios K."/>
            <person name="Pagani I."/>
            <person name="Ivanova N."/>
            <person name="Ovchinikova G."/>
            <person name="Pati A."/>
            <person name="Chen A."/>
            <person name="Palaniappan K."/>
            <person name="Land M."/>
            <person name="Hauser L."/>
            <person name="Jeffries C.D."/>
            <person name="Detter J.C."/>
            <person name="Brambilla E.M."/>
            <person name="Rohde M."/>
            <person name="Spring S."/>
            <person name="Goker M."/>
            <person name="Woyke T."/>
            <person name="Bristow J."/>
            <person name="Eisen J.A."/>
            <person name="Markowitz V."/>
            <person name="Hugenholtz P."/>
            <person name="Kyrpides N.C."/>
            <person name="Klenk H.P."/>
            <person name="Mavromatis K."/>
        </authorList>
    </citation>
    <scope>NUCLEOTIDE SEQUENCE [LARGE SCALE GENOMIC DNA]</scope>
    <source>
        <strain evidence="2">ATCC 700847 / DSM 10411 / MH2</strain>
    </source>
</reference>
<proteinExistence type="predicted"/>
<protein>
    <submittedName>
        <fullName evidence="1">Uncharacterized protein</fullName>
    </submittedName>
</protein>
<dbReference type="Proteomes" id="UP000008139">
    <property type="component" value="Chromosome"/>
</dbReference>
<dbReference type="EMBL" id="CP002606">
    <property type="protein sequence ID" value="AEA34623.1"/>
    <property type="molecule type" value="Genomic_DNA"/>
</dbReference>
<sequence length="194" mass="22604">MDARVIEKDGLYLIENRVFKIEITDQSNITHWSIKPKNSEIIEKVSFEDKINNKNLTPQHSWTTSTSITFDFETDFGMLKKVYSINNIALIMDIYLISHKETEVEYATNLNIKHDAIDLFMVGHNEFDIKKQQTTEANDLLLIKKNLDIYLGFIFKEKAILTMNPDNCLEFSFKTKVKLLTNDMFMISYTSSLV</sequence>
<dbReference type="OrthoDB" id="9834977at2"/>
<dbReference type="RefSeq" id="WP_013682648.1">
    <property type="nucleotide sequence ID" value="NC_015318.1"/>
</dbReference>
<accession>F2LUN3</accession>
<dbReference type="InParanoid" id="F2LUN3"/>
<dbReference type="HOGENOM" id="CLU_1400807_0_0_7"/>
<reference evidence="2" key="2">
    <citation type="submission" date="2011-03" db="EMBL/GenBank/DDBJ databases">
        <title>The complete genome of Hippea maritima DSM 10411.</title>
        <authorList>
            <consortium name="US DOE Joint Genome Institute (JGI-PGF)"/>
            <person name="Lucas S."/>
            <person name="Copeland A."/>
            <person name="Lapidus A."/>
            <person name="Bruce D."/>
            <person name="Goodwin L."/>
            <person name="Pitluck S."/>
            <person name="Peters L."/>
            <person name="Kyrpides N."/>
            <person name="Mavromatis K."/>
            <person name="Pagani I."/>
            <person name="Ivanova N."/>
            <person name="Mikhailova N."/>
            <person name="Lu M."/>
            <person name="Detter J.C."/>
            <person name="Tapia R."/>
            <person name="Han C."/>
            <person name="Land M."/>
            <person name="Hauser L."/>
            <person name="Markowitz V."/>
            <person name="Cheng J.-F."/>
            <person name="Hugenholtz P."/>
            <person name="Woyke T."/>
            <person name="Wu D."/>
            <person name="Spring S."/>
            <person name="Schroeder M."/>
            <person name="Brambilla E."/>
            <person name="Klenk H.-P."/>
            <person name="Eisen J.A."/>
        </authorList>
    </citation>
    <scope>NUCLEOTIDE SEQUENCE [LARGE SCALE GENOMIC DNA]</scope>
    <source>
        <strain evidence="2">ATCC 700847 / DSM 10411 / MH2</strain>
    </source>
</reference>
<dbReference type="eggNOG" id="ENOG5030Z8Q">
    <property type="taxonomic scope" value="Bacteria"/>
</dbReference>